<dbReference type="PANTHER" id="PTHR32089">
    <property type="entry name" value="METHYL-ACCEPTING CHEMOTAXIS PROTEIN MCPB"/>
    <property type="match status" value="1"/>
</dbReference>
<reference evidence="15 16" key="1">
    <citation type="submission" date="2007-03" db="EMBL/GenBank/DDBJ databases">
        <authorList>
            <person name="Heidelberg J."/>
        </authorList>
    </citation>
    <scope>NUCLEOTIDE SEQUENCE [LARGE SCALE GENOMIC DNA]</scope>
    <source>
        <strain evidence="16">ATCC 39541 / Classical Ogawa 395 / O395</strain>
    </source>
</reference>
<evidence type="ECO:0000256" key="8">
    <source>
        <dbReference type="ARBA" id="ARBA00023224"/>
    </source>
</evidence>
<evidence type="ECO:0000256" key="2">
    <source>
        <dbReference type="ARBA" id="ARBA00022475"/>
    </source>
</evidence>
<evidence type="ECO:0000256" key="5">
    <source>
        <dbReference type="ARBA" id="ARBA00022692"/>
    </source>
</evidence>
<keyword evidence="3" id="KW-0488">Methylation</keyword>
<dbReference type="GO" id="GO:0005886">
    <property type="term" value="C:plasma membrane"/>
    <property type="evidence" value="ECO:0007669"/>
    <property type="project" value="UniProtKB-SubCell"/>
</dbReference>
<evidence type="ECO:0000313" key="15">
    <source>
        <dbReference type="EMBL" id="ABQ19430.1"/>
    </source>
</evidence>
<dbReference type="InterPro" id="IPR003660">
    <property type="entry name" value="HAMP_dom"/>
</dbReference>
<evidence type="ECO:0000256" key="1">
    <source>
        <dbReference type="ARBA" id="ARBA00004651"/>
    </source>
</evidence>
<dbReference type="GO" id="GO:0006935">
    <property type="term" value="P:chemotaxis"/>
    <property type="evidence" value="ECO:0007669"/>
    <property type="project" value="UniProtKB-KW"/>
</dbReference>
<dbReference type="Pfam" id="PF00672">
    <property type="entry name" value="HAMP"/>
    <property type="match status" value="1"/>
</dbReference>
<proteinExistence type="inferred from homology"/>
<protein>
    <submittedName>
        <fullName evidence="15">Methyl-accepting chemotaxis protein</fullName>
    </submittedName>
</protein>
<dbReference type="AlphaFoldDB" id="A0A0H3AGN0"/>
<evidence type="ECO:0000256" key="11">
    <source>
        <dbReference type="SAM" id="Coils"/>
    </source>
</evidence>
<evidence type="ECO:0000256" key="6">
    <source>
        <dbReference type="ARBA" id="ARBA00022989"/>
    </source>
</evidence>
<keyword evidence="2" id="KW-1003">Cell membrane</keyword>
<evidence type="ECO:0000256" key="4">
    <source>
        <dbReference type="ARBA" id="ARBA00022500"/>
    </source>
</evidence>
<name>A0A0H3AGN0_VIBC3</name>
<dbReference type="SMART" id="SM00304">
    <property type="entry name" value="HAMP"/>
    <property type="match status" value="1"/>
</dbReference>
<dbReference type="RefSeq" id="WP_000777301.1">
    <property type="nucleotide sequence ID" value="NC_009456.1"/>
</dbReference>
<feature type="domain" description="HAMP" evidence="14">
    <location>
        <begin position="190"/>
        <end position="244"/>
    </location>
</feature>
<evidence type="ECO:0000256" key="9">
    <source>
        <dbReference type="ARBA" id="ARBA00029447"/>
    </source>
</evidence>
<dbReference type="PATRIC" id="fig|345073.21.peg.2788"/>
<dbReference type="GO" id="GO:0007165">
    <property type="term" value="P:signal transduction"/>
    <property type="evidence" value="ECO:0007669"/>
    <property type="project" value="UniProtKB-KW"/>
</dbReference>
<evidence type="ECO:0000313" key="16">
    <source>
        <dbReference type="Proteomes" id="UP000000249"/>
    </source>
</evidence>
<dbReference type="Gene3D" id="1.10.287.950">
    <property type="entry name" value="Methyl-accepting chemotaxis protein"/>
    <property type="match status" value="1"/>
</dbReference>
<dbReference type="eggNOG" id="COG0840">
    <property type="taxonomic scope" value="Bacteria"/>
</dbReference>
<dbReference type="SMR" id="A0A0H3AGN0"/>
<feature type="transmembrane region" description="Helical" evidence="12">
    <location>
        <begin position="169"/>
        <end position="188"/>
    </location>
</feature>
<evidence type="ECO:0000256" key="10">
    <source>
        <dbReference type="PROSITE-ProRule" id="PRU00284"/>
    </source>
</evidence>
<gene>
    <name evidence="15" type="ordered locus">VC0395_0103</name>
</gene>
<dbReference type="EMBL" id="CP000626">
    <property type="protein sequence ID" value="ABQ19430.1"/>
    <property type="molecule type" value="Genomic_DNA"/>
</dbReference>
<dbReference type="PANTHER" id="PTHR32089:SF39">
    <property type="entry name" value="METHYL-ACCEPTING CHEMOTAXIS PROTEIN HLYB"/>
    <property type="match status" value="1"/>
</dbReference>
<dbReference type="KEGG" id="vco:VC0395_0103"/>
<comment type="similarity">
    <text evidence="9">Belongs to the methyl-accepting chemotaxis (MCP) protein family.</text>
</comment>
<feature type="coiled-coil region" evidence="11">
    <location>
        <begin position="313"/>
        <end position="340"/>
    </location>
</feature>
<dbReference type="KEGG" id="vcr:VC395_A0027"/>
<dbReference type="PROSITE" id="PS50111">
    <property type="entry name" value="CHEMOTAXIS_TRANSDUC_2"/>
    <property type="match status" value="1"/>
</dbReference>
<sequence>MKLSISRILLLSVSILCTLALLSLTYLTWTKSVKEMNTISAETFEKTSLSLADNIATAVRFNKTSAISERVAIELNANPVQLKNVYTFNAKGQVLYNAKNTSDTATSLNQWVTQPPSDQAVRKNTDGHEGLLIIVPLKAGKNADLVGYLVTEWGFDQVQQVASQLRNQAFMLSIGFLLVTLIAIYWLLQRTLIAPLNDLKVLCHALASGSCDLSSRINFRKDNELGQLANAIDDFIAKVESTFAPIKDRIVEVTDVSHKVEQQIGRLEHNIHNQQSEISNSVAIGHQSQDSIKAVTESIYAASESLKQAVTSSEDSKAQLREAQTQNQQLVEKAEITTKTATELNTQVEKVTDILQMIRSIAEQTNLLALNAAIEAARAGENGRGFAVVADEVRHLAEKTSASTNQVETLLTQLSGYSRNLIGYMEESLVAARNCVAAIESGSNLVDKAIIDVNQANSTNQNAVHDSEQQNRLVEQLLEQLRLLDNHARELLTDSATISEHSKELLRSASQTRSNLKQLSH</sequence>
<dbReference type="Pfam" id="PF00015">
    <property type="entry name" value="MCPsignal"/>
    <property type="match status" value="1"/>
</dbReference>
<dbReference type="InterPro" id="IPR004089">
    <property type="entry name" value="MCPsignal_dom"/>
</dbReference>
<evidence type="ECO:0000259" key="13">
    <source>
        <dbReference type="PROSITE" id="PS50111"/>
    </source>
</evidence>
<evidence type="ECO:0000259" key="14">
    <source>
        <dbReference type="PROSITE" id="PS50885"/>
    </source>
</evidence>
<keyword evidence="11" id="KW-0175">Coiled coil</keyword>
<keyword evidence="8 10" id="KW-0807">Transducer</keyword>
<dbReference type="GO" id="GO:0004888">
    <property type="term" value="F:transmembrane signaling receptor activity"/>
    <property type="evidence" value="ECO:0007669"/>
    <property type="project" value="InterPro"/>
</dbReference>
<keyword evidence="7 12" id="KW-0472">Membrane</keyword>
<dbReference type="CDD" id="cd06225">
    <property type="entry name" value="HAMP"/>
    <property type="match status" value="1"/>
</dbReference>
<keyword evidence="6 12" id="KW-1133">Transmembrane helix</keyword>
<feature type="domain" description="Methyl-accepting transducer" evidence="13">
    <location>
        <begin position="249"/>
        <end position="485"/>
    </location>
</feature>
<dbReference type="Gene3D" id="6.10.340.10">
    <property type="match status" value="1"/>
</dbReference>
<evidence type="ECO:0000256" key="3">
    <source>
        <dbReference type="ARBA" id="ARBA00022481"/>
    </source>
</evidence>
<keyword evidence="5 12" id="KW-0812">Transmembrane</keyword>
<comment type="subcellular location">
    <subcellularLocation>
        <location evidence="1">Cell membrane</location>
        <topology evidence="1">Multi-pass membrane protein</topology>
    </subcellularLocation>
</comment>
<dbReference type="InterPro" id="IPR004090">
    <property type="entry name" value="Chemotax_Me-accpt_rcpt"/>
</dbReference>
<dbReference type="OrthoDB" id="5839679at2"/>
<evidence type="ECO:0000256" key="7">
    <source>
        <dbReference type="ARBA" id="ARBA00023136"/>
    </source>
</evidence>
<evidence type="ECO:0000256" key="12">
    <source>
        <dbReference type="SAM" id="Phobius"/>
    </source>
</evidence>
<dbReference type="SMART" id="SM00283">
    <property type="entry name" value="MA"/>
    <property type="match status" value="1"/>
</dbReference>
<accession>A0A0H3AGN0</accession>
<dbReference type="Proteomes" id="UP000000249">
    <property type="component" value="Chromosome 2"/>
</dbReference>
<dbReference type="PROSITE" id="PS50885">
    <property type="entry name" value="HAMP"/>
    <property type="match status" value="1"/>
</dbReference>
<dbReference type="SUPFAM" id="SSF58104">
    <property type="entry name" value="Methyl-accepting chemotaxis protein (MCP) signaling domain"/>
    <property type="match status" value="1"/>
</dbReference>
<keyword evidence="4" id="KW-0145">Chemotaxis</keyword>
<feature type="coiled-coil region" evidence="11">
    <location>
        <begin position="464"/>
        <end position="494"/>
    </location>
</feature>
<dbReference type="PRINTS" id="PR00260">
    <property type="entry name" value="CHEMTRNSDUCR"/>
</dbReference>
<organism evidence="15 16">
    <name type="scientific">Vibrio cholerae serotype O1 (strain ATCC 39541 / Classical Ogawa 395 / O395)</name>
    <dbReference type="NCBI Taxonomy" id="345073"/>
    <lineage>
        <taxon>Bacteria</taxon>
        <taxon>Pseudomonadati</taxon>
        <taxon>Pseudomonadota</taxon>
        <taxon>Gammaproteobacteria</taxon>
        <taxon>Vibrionales</taxon>
        <taxon>Vibrionaceae</taxon>
        <taxon>Vibrio</taxon>
    </lineage>
</organism>